<sequence length="271" mass="29425">MRRYLAARTATLGGAHEDTLKTAGNLGLVLYSQRRTSEALPLLRETMQGLVHVLGRQHPLTLTVMQNLSLAMGDQEPASSEALRLGREAAEGKQLALGSENPDTLEGWRDLATLLERAGRWEEAERFLRQALAGQERLLGFNSKAAQQTLRQLSELLRRQGSAEEAEELRREHSVGVVVSAAPLPDPKHRGPLVLVLLALYVLPACRGCGIGRAAMELWKGFARGSAAAALELELKPAADCWGFFSEAVGMVGQRQQGTDGTAPAQLRYAL</sequence>
<protein>
    <recommendedName>
        <fullName evidence="3">Kinesin light chain</fullName>
    </recommendedName>
</protein>
<dbReference type="SUPFAM" id="SSF55729">
    <property type="entry name" value="Acyl-CoA N-acyltransferases (Nat)"/>
    <property type="match status" value="1"/>
</dbReference>
<evidence type="ECO:0008006" key="3">
    <source>
        <dbReference type="Google" id="ProtNLM"/>
    </source>
</evidence>
<organism evidence="1 2">
    <name type="scientific">Prorocentrum cordatum</name>
    <dbReference type="NCBI Taxonomy" id="2364126"/>
    <lineage>
        <taxon>Eukaryota</taxon>
        <taxon>Sar</taxon>
        <taxon>Alveolata</taxon>
        <taxon>Dinophyceae</taxon>
        <taxon>Prorocentrales</taxon>
        <taxon>Prorocentraceae</taxon>
        <taxon>Prorocentrum</taxon>
    </lineage>
</organism>
<dbReference type="Gene3D" id="1.25.40.10">
    <property type="entry name" value="Tetratricopeptide repeat domain"/>
    <property type="match status" value="1"/>
</dbReference>
<dbReference type="PANTHER" id="PTHR46082">
    <property type="entry name" value="ATP/GTP-BINDING PROTEIN-RELATED"/>
    <property type="match status" value="1"/>
</dbReference>
<dbReference type="EMBL" id="CAUYUJ010017597">
    <property type="protein sequence ID" value="CAK0876136.1"/>
    <property type="molecule type" value="Genomic_DNA"/>
</dbReference>
<dbReference type="InterPro" id="IPR053137">
    <property type="entry name" value="NLR-like"/>
</dbReference>
<dbReference type="InterPro" id="IPR011990">
    <property type="entry name" value="TPR-like_helical_dom_sf"/>
</dbReference>
<dbReference type="Proteomes" id="UP001189429">
    <property type="component" value="Unassembled WGS sequence"/>
</dbReference>
<accession>A0ABN9VRM8</accession>
<evidence type="ECO:0000313" key="1">
    <source>
        <dbReference type="EMBL" id="CAK0876136.1"/>
    </source>
</evidence>
<dbReference type="Pfam" id="PF13374">
    <property type="entry name" value="TPR_10"/>
    <property type="match status" value="1"/>
</dbReference>
<dbReference type="SUPFAM" id="SSF48452">
    <property type="entry name" value="TPR-like"/>
    <property type="match status" value="1"/>
</dbReference>
<dbReference type="InterPro" id="IPR016181">
    <property type="entry name" value="Acyl_CoA_acyltransferase"/>
</dbReference>
<keyword evidence="2" id="KW-1185">Reference proteome</keyword>
<proteinExistence type="predicted"/>
<evidence type="ECO:0000313" key="2">
    <source>
        <dbReference type="Proteomes" id="UP001189429"/>
    </source>
</evidence>
<dbReference type="Pfam" id="PF13424">
    <property type="entry name" value="TPR_12"/>
    <property type="match status" value="1"/>
</dbReference>
<reference evidence="1" key="1">
    <citation type="submission" date="2023-10" db="EMBL/GenBank/DDBJ databases">
        <authorList>
            <person name="Chen Y."/>
            <person name="Shah S."/>
            <person name="Dougan E. K."/>
            <person name="Thang M."/>
            <person name="Chan C."/>
        </authorList>
    </citation>
    <scope>NUCLEOTIDE SEQUENCE [LARGE SCALE GENOMIC DNA]</scope>
</reference>
<dbReference type="PANTHER" id="PTHR46082:SF6">
    <property type="entry name" value="AAA+ ATPASE DOMAIN-CONTAINING PROTEIN-RELATED"/>
    <property type="match status" value="1"/>
</dbReference>
<comment type="caution">
    <text evidence="1">The sequence shown here is derived from an EMBL/GenBank/DDBJ whole genome shotgun (WGS) entry which is preliminary data.</text>
</comment>
<gene>
    <name evidence="1" type="ORF">PCOR1329_LOCUS60607</name>
</gene>
<name>A0ABN9VRM8_9DINO</name>